<dbReference type="RefSeq" id="WP_138665988.1">
    <property type="nucleotide sequence ID" value="NZ_VCKY01000027.1"/>
</dbReference>
<evidence type="ECO:0000313" key="1">
    <source>
        <dbReference type="EMBL" id="TMR22613.1"/>
    </source>
</evidence>
<protein>
    <submittedName>
        <fullName evidence="1">Uncharacterized protein</fullName>
    </submittedName>
</protein>
<gene>
    <name evidence="1" type="ORF">ETD86_10775</name>
</gene>
<dbReference type="OrthoDB" id="5514004at2"/>
<dbReference type="AlphaFoldDB" id="A0A5S4FPH9"/>
<dbReference type="EMBL" id="VCKY01000027">
    <property type="protein sequence ID" value="TMR22613.1"/>
    <property type="molecule type" value="Genomic_DNA"/>
</dbReference>
<dbReference type="Proteomes" id="UP000309128">
    <property type="component" value="Unassembled WGS sequence"/>
</dbReference>
<proteinExistence type="predicted"/>
<comment type="caution">
    <text evidence="1">The sequence shown here is derived from an EMBL/GenBank/DDBJ whole genome shotgun (WGS) entry which is preliminary data.</text>
</comment>
<accession>A0A5S4FPH9</accession>
<keyword evidence="2" id="KW-1185">Reference proteome</keyword>
<evidence type="ECO:0000313" key="2">
    <source>
        <dbReference type="Proteomes" id="UP000309128"/>
    </source>
</evidence>
<organism evidence="1 2">
    <name type="scientific">Nonomuraea turkmeniaca</name>
    <dbReference type="NCBI Taxonomy" id="103838"/>
    <lineage>
        <taxon>Bacteria</taxon>
        <taxon>Bacillati</taxon>
        <taxon>Actinomycetota</taxon>
        <taxon>Actinomycetes</taxon>
        <taxon>Streptosporangiales</taxon>
        <taxon>Streptosporangiaceae</taxon>
        <taxon>Nonomuraea</taxon>
    </lineage>
</organism>
<name>A0A5S4FPH9_9ACTN</name>
<sequence>MADDRGHPPMPAWPQWCWLPMGTAALVQHHGPGPSAIGDIARVAAVTQWELVGRHIVTPRPTSPAQPCPLPHLPATRAELEGVITCAMAAWDTLTSAPSHIGG</sequence>
<reference evidence="1 2" key="1">
    <citation type="submission" date="2019-05" db="EMBL/GenBank/DDBJ databases">
        <title>Draft genome sequence of Nonomuraea turkmeniaca DSM 43926.</title>
        <authorList>
            <person name="Saricaoglu S."/>
            <person name="Isik K."/>
        </authorList>
    </citation>
    <scope>NUCLEOTIDE SEQUENCE [LARGE SCALE GENOMIC DNA]</scope>
    <source>
        <strain evidence="1 2">DSM 43926</strain>
    </source>
</reference>